<protein>
    <submittedName>
        <fullName evidence="1">YhcH/YjgK/YiaL family protein</fullName>
    </submittedName>
</protein>
<evidence type="ECO:0000313" key="2">
    <source>
        <dbReference type="Proteomes" id="UP000824209"/>
    </source>
</evidence>
<reference evidence="1" key="1">
    <citation type="journal article" date="2021" name="PeerJ">
        <title>Extensive microbial diversity within the chicken gut microbiome revealed by metagenomics and culture.</title>
        <authorList>
            <person name="Gilroy R."/>
            <person name="Ravi A."/>
            <person name="Getino M."/>
            <person name="Pursley I."/>
            <person name="Horton D.L."/>
            <person name="Alikhan N.F."/>
            <person name="Baker D."/>
            <person name="Gharbi K."/>
            <person name="Hall N."/>
            <person name="Watson M."/>
            <person name="Adriaenssens E.M."/>
            <person name="Foster-Nyarko E."/>
            <person name="Jarju S."/>
            <person name="Secka A."/>
            <person name="Antonio M."/>
            <person name="Oren A."/>
            <person name="Chaudhuri R.R."/>
            <person name="La Ragione R."/>
            <person name="Hildebrand F."/>
            <person name="Pallen M.J."/>
        </authorList>
    </citation>
    <scope>NUCLEOTIDE SEQUENCE</scope>
    <source>
        <strain evidence="1">ChiBcec8-14828</strain>
    </source>
</reference>
<accession>A0A9D2S1G9</accession>
<dbReference type="EMBL" id="DWYA01000025">
    <property type="protein sequence ID" value="HJB39185.1"/>
    <property type="molecule type" value="Genomic_DNA"/>
</dbReference>
<reference evidence="1" key="2">
    <citation type="submission" date="2021-04" db="EMBL/GenBank/DDBJ databases">
        <authorList>
            <person name="Gilroy R."/>
        </authorList>
    </citation>
    <scope>NUCLEOTIDE SEQUENCE</scope>
    <source>
        <strain evidence="1">ChiBcec8-14828</strain>
    </source>
</reference>
<dbReference type="Proteomes" id="UP000824209">
    <property type="component" value="Unassembled WGS sequence"/>
</dbReference>
<evidence type="ECO:0000313" key="1">
    <source>
        <dbReference type="EMBL" id="HJB39185.1"/>
    </source>
</evidence>
<name>A0A9D2S1G9_9FIRM</name>
<dbReference type="SUPFAM" id="SSF51197">
    <property type="entry name" value="Clavaminate synthase-like"/>
    <property type="match status" value="1"/>
</dbReference>
<dbReference type="InterPro" id="IPR037012">
    <property type="entry name" value="NanQ/TabA/YiaL_sf"/>
</dbReference>
<dbReference type="Pfam" id="PF04074">
    <property type="entry name" value="DUF386"/>
    <property type="match status" value="1"/>
</dbReference>
<organism evidence="1 2">
    <name type="scientific">Candidatus Ruthenibacterium avium</name>
    <dbReference type="NCBI Taxonomy" id="2838751"/>
    <lineage>
        <taxon>Bacteria</taxon>
        <taxon>Bacillati</taxon>
        <taxon>Bacillota</taxon>
        <taxon>Clostridia</taxon>
        <taxon>Eubacteriales</taxon>
        <taxon>Oscillospiraceae</taxon>
        <taxon>Ruthenibacterium</taxon>
    </lineage>
</organism>
<dbReference type="PANTHER" id="PTHR34986:SF1">
    <property type="entry name" value="PROTEIN YIAL"/>
    <property type="match status" value="1"/>
</dbReference>
<dbReference type="AlphaFoldDB" id="A0A9D2S1G9"/>
<comment type="caution">
    <text evidence="1">The sequence shown here is derived from an EMBL/GenBank/DDBJ whole genome shotgun (WGS) entry which is preliminary data.</text>
</comment>
<proteinExistence type="predicted"/>
<dbReference type="GO" id="GO:0005829">
    <property type="term" value="C:cytosol"/>
    <property type="evidence" value="ECO:0007669"/>
    <property type="project" value="TreeGrafter"/>
</dbReference>
<sequence>MYVFQIELAEKYNYLSDKFKAAYEWLRSQPLAELAPGVYPVCDGVTANVQHYTTMAPETARFETHDKFFDIQYVIEGKERFGVCRREGLKPAEVIAENDLVFYEEPEASSDVLLLPGDFIVVAPEDAHKPRCIAGEACAVKKVVVKVAL</sequence>
<gene>
    <name evidence="1" type="ORF">H9943_02170</name>
</gene>
<dbReference type="InterPro" id="IPR004375">
    <property type="entry name" value="NanQ/TabA/YiaL"/>
</dbReference>
<dbReference type="NCBIfam" id="TIGR00022">
    <property type="entry name" value="YhcH/YjgK/YiaL family protein"/>
    <property type="match status" value="1"/>
</dbReference>
<dbReference type="PANTHER" id="PTHR34986">
    <property type="entry name" value="EVOLVED BETA-GALACTOSIDASE SUBUNIT BETA"/>
    <property type="match status" value="1"/>
</dbReference>
<dbReference type="Gene3D" id="2.60.120.370">
    <property type="entry name" value="YhcH/YjgK/YiaL"/>
    <property type="match status" value="1"/>
</dbReference>